<feature type="compositionally biased region" description="Polar residues" evidence="2">
    <location>
        <begin position="27"/>
        <end position="36"/>
    </location>
</feature>
<dbReference type="GO" id="GO:0005815">
    <property type="term" value="C:microtubule organizing center"/>
    <property type="evidence" value="ECO:0007669"/>
    <property type="project" value="TreeGrafter"/>
</dbReference>
<keyword evidence="1" id="KW-0175">Coiled coil</keyword>
<evidence type="ECO:0000313" key="3">
    <source>
        <dbReference type="EMBL" id="CAB4015105.1"/>
    </source>
</evidence>
<evidence type="ECO:0000256" key="2">
    <source>
        <dbReference type="SAM" id="MobiDB-lite"/>
    </source>
</evidence>
<protein>
    <submittedName>
        <fullName evidence="3">Uncharacterized protein</fullName>
    </submittedName>
</protein>
<sequence>MLLNLSIMSEKSGFQSSLFAGMNFGRSKSGNSSKTLTSEKNEIALGAEGSSSSKKESVDNKTAAHGSSFSFITDTKLNQEKQTDEMAEISTNNGASVIDLFDTLDEGDSSNGDGQLSLSYSDQLAEILPSTIPVDDTLLPGISGEDIDSSSEDDIPEYEISNYITNTASTFVQDEKITCANKALEQPGDSFGVPDGTNELDLSRDHPKYITKSATDEADMKYILELDPEENLTLFYSQHSFKLTKLRDEREELQHNICAVYKDIRSKMVLLEDQLTNLKTDFDEALSNDDYDLAAEINAQLEELNTEKFELGCSRPKLLDTKVEEFFACAIALRGCELEFHKWSLTKYQDLQKQQNDLLERHKRQYSNEINDKKQELAYEKDKINRSLQHLQLDKEHLEKDRTDLDERINSKLEVFQNRKKELISKQFDLETEIEQLEKRLKELRSEKKEVECFIQDEDDKMATVRKDFESLEMKLNERWGEVKGEEEILKGNLEDIFMREKELDLTATQQQLKEESLMKTLRYLTINKKESENFIETMQKEPDQNIPDIFLTRLPQDHGDHLIKLKSLEKVKAKDLQDLELQVFNQEQGISTKTKRLNEIQNQMPDLEKAKKCAVTDHNFKEAKRVNELIKQLTSETEMLNNDVEQMKNTLTGDKEKTATLKKDHGSAKNDVIQAKENYGTYCT</sequence>
<dbReference type="OrthoDB" id="5990396at2759"/>
<organism evidence="3 4">
    <name type="scientific">Paramuricea clavata</name>
    <name type="common">Red gorgonian</name>
    <name type="synonym">Violescent sea-whip</name>
    <dbReference type="NCBI Taxonomy" id="317549"/>
    <lineage>
        <taxon>Eukaryota</taxon>
        <taxon>Metazoa</taxon>
        <taxon>Cnidaria</taxon>
        <taxon>Anthozoa</taxon>
        <taxon>Octocorallia</taxon>
        <taxon>Malacalcyonacea</taxon>
        <taxon>Plexauridae</taxon>
        <taxon>Paramuricea</taxon>
    </lineage>
</organism>
<dbReference type="GO" id="GO:0045111">
    <property type="term" value="C:intermediate filament cytoskeleton"/>
    <property type="evidence" value="ECO:0007669"/>
    <property type="project" value="TreeGrafter"/>
</dbReference>
<gene>
    <name evidence="3" type="ORF">PACLA_8A053109</name>
</gene>
<feature type="coiled-coil region" evidence="1">
    <location>
        <begin position="345"/>
        <end position="461"/>
    </location>
</feature>
<dbReference type="GO" id="GO:0060271">
    <property type="term" value="P:cilium assembly"/>
    <property type="evidence" value="ECO:0007669"/>
    <property type="project" value="TreeGrafter"/>
</dbReference>
<dbReference type="GO" id="GO:0005874">
    <property type="term" value="C:microtubule"/>
    <property type="evidence" value="ECO:0007669"/>
    <property type="project" value="TreeGrafter"/>
</dbReference>
<name>A0A7D9EQR6_PARCT</name>
<accession>A0A7D9EQR6</accession>
<reference evidence="3" key="1">
    <citation type="submission" date="2020-04" db="EMBL/GenBank/DDBJ databases">
        <authorList>
            <person name="Alioto T."/>
            <person name="Alioto T."/>
            <person name="Gomez Garrido J."/>
        </authorList>
    </citation>
    <scope>NUCLEOTIDE SEQUENCE</scope>
    <source>
        <strain evidence="3">A484AB</strain>
    </source>
</reference>
<keyword evidence="4" id="KW-1185">Reference proteome</keyword>
<dbReference type="PANTHER" id="PTHR14332:SF3">
    <property type="entry name" value="DISRUPTED IN SCHIZOPHRENIA 1 PROTEIN"/>
    <property type="match status" value="1"/>
</dbReference>
<evidence type="ECO:0000313" key="4">
    <source>
        <dbReference type="Proteomes" id="UP001152795"/>
    </source>
</evidence>
<feature type="region of interest" description="Disordered" evidence="2">
    <location>
        <begin position="27"/>
        <end position="60"/>
    </location>
</feature>
<dbReference type="InterPro" id="IPR026081">
    <property type="entry name" value="DISC1"/>
</dbReference>
<evidence type="ECO:0000256" key="1">
    <source>
        <dbReference type="SAM" id="Coils"/>
    </source>
</evidence>
<dbReference type="PANTHER" id="PTHR14332">
    <property type="entry name" value="DISRUPTED IN SCHIZOPHRENIA 1 PROTEIN"/>
    <property type="match status" value="1"/>
</dbReference>
<dbReference type="AlphaFoldDB" id="A0A7D9EQR6"/>
<feature type="coiled-coil region" evidence="1">
    <location>
        <begin position="591"/>
        <end position="651"/>
    </location>
</feature>
<feature type="coiled-coil region" evidence="1">
    <location>
        <begin position="236"/>
        <end position="288"/>
    </location>
</feature>
<proteinExistence type="predicted"/>
<dbReference type="EMBL" id="CACRXK020008581">
    <property type="protein sequence ID" value="CAB4015105.1"/>
    <property type="molecule type" value="Genomic_DNA"/>
</dbReference>
<comment type="caution">
    <text evidence="3">The sequence shown here is derived from an EMBL/GenBank/DDBJ whole genome shotgun (WGS) entry which is preliminary data.</text>
</comment>
<dbReference type="Proteomes" id="UP001152795">
    <property type="component" value="Unassembled WGS sequence"/>
</dbReference>